<protein>
    <submittedName>
        <fullName evidence="2">General secretion pathway protein GspJ</fullName>
    </submittedName>
</protein>
<proteinExistence type="predicted"/>
<accession>A0A2S7XS52</accession>
<dbReference type="Pfam" id="PF07963">
    <property type="entry name" value="N_methyl"/>
    <property type="match status" value="1"/>
</dbReference>
<name>A0A2S7XS52_9GAMM</name>
<dbReference type="OrthoDB" id="5568646at2"/>
<evidence type="ECO:0000313" key="2">
    <source>
        <dbReference type="EMBL" id="PQJ96560.1"/>
    </source>
</evidence>
<evidence type="ECO:0000313" key="3">
    <source>
        <dbReference type="Proteomes" id="UP000239936"/>
    </source>
</evidence>
<dbReference type="Proteomes" id="UP000239936">
    <property type="component" value="Unassembled WGS sequence"/>
</dbReference>
<keyword evidence="1" id="KW-0812">Transmembrane</keyword>
<keyword evidence="1" id="KW-0472">Membrane</keyword>
<organism evidence="2 3">
    <name type="scientific">Chromatium okenii</name>
    <dbReference type="NCBI Taxonomy" id="61644"/>
    <lineage>
        <taxon>Bacteria</taxon>
        <taxon>Pseudomonadati</taxon>
        <taxon>Pseudomonadota</taxon>
        <taxon>Gammaproteobacteria</taxon>
        <taxon>Chromatiales</taxon>
        <taxon>Chromatiaceae</taxon>
        <taxon>Chromatium</taxon>
    </lineage>
</organism>
<keyword evidence="1" id="KW-1133">Transmembrane helix</keyword>
<gene>
    <name evidence="2" type="ORF">CXB77_06985</name>
</gene>
<dbReference type="InterPro" id="IPR012902">
    <property type="entry name" value="N_methyl_site"/>
</dbReference>
<comment type="caution">
    <text evidence="2">The sequence shown here is derived from an EMBL/GenBank/DDBJ whole genome shotgun (WGS) entry which is preliminary data.</text>
</comment>
<reference evidence="2 3" key="1">
    <citation type="submission" date="2018-01" db="EMBL/GenBank/DDBJ databases">
        <title>The complete genome sequence of Chromatium okenii LaCa, a purple sulfur bacterium with a turbulent life.</title>
        <authorList>
            <person name="Luedin S.M."/>
            <person name="Liechti N."/>
            <person name="Storelli N."/>
            <person name="Danza F."/>
            <person name="Wittwer M."/>
            <person name="Pothier J.F."/>
            <person name="Tonolla M.A."/>
        </authorList>
    </citation>
    <scope>NUCLEOTIDE SEQUENCE [LARGE SCALE GENOMIC DNA]</scope>
    <source>
        <strain evidence="2 3">LaCa</strain>
    </source>
</reference>
<evidence type="ECO:0000256" key="1">
    <source>
        <dbReference type="SAM" id="Phobius"/>
    </source>
</evidence>
<dbReference type="NCBIfam" id="TIGR02532">
    <property type="entry name" value="IV_pilin_GFxxxE"/>
    <property type="match status" value="1"/>
</dbReference>
<keyword evidence="3" id="KW-1185">Reference proteome</keyword>
<feature type="transmembrane region" description="Helical" evidence="1">
    <location>
        <begin position="12"/>
        <end position="31"/>
    </location>
</feature>
<sequence length="232" mass="25670">MTPNFMLHRGFTLVELLIALALISLITLLLFSGLRLGTRAWEAVDAAAEHTGELRLAQGFLMRVLSQTEFTTITAAENSVVLFRGDSTHLECAAPLSEHVGIAGRYALRLSVEQQGKTQALILTRWLLHPEILNGGNGVPTWTPLDKDATASLAQLPMEMDAAAGAFGRTSLLDQVDTFALAYYGKTEDESEPSWHEDWFDQPHLPLLLRIRLTTPFQAWPDLVIALPRQLN</sequence>
<dbReference type="RefSeq" id="WP_105073321.1">
    <property type="nucleotide sequence ID" value="NZ_PPGH01000034.1"/>
</dbReference>
<dbReference type="EMBL" id="PPGH01000034">
    <property type="protein sequence ID" value="PQJ96560.1"/>
    <property type="molecule type" value="Genomic_DNA"/>
</dbReference>
<dbReference type="AlphaFoldDB" id="A0A2S7XS52"/>
<dbReference type="PROSITE" id="PS00409">
    <property type="entry name" value="PROKAR_NTER_METHYL"/>
    <property type="match status" value="1"/>
</dbReference>